<evidence type="ECO:0000259" key="2">
    <source>
        <dbReference type="Pfam" id="PF14403"/>
    </source>
</evidence>
<gene>
    <name evidence="3" type="ORF">EV678_1246</name>
</gene>
<feature type="domain" description="DUF403" evidence="1">
    <location>
        <begin position="513"/>
        <end position="846"/>
    </location>
</feature>
<dbReference type="EMBL" id="SHKM01000001">
    <property type="protein sequence ID" value="RZT90430.1"/>
    <property type="molecule type" value="Genomic_DNA"/>
</dbReference>
<dbReference type="Pfam" id="PF04168">
    <property type="entry name" value="Alpha-E"/>
    <property type="match status" value="1"/>
</dbReference>
<dbReference type="PANTHER" id="PTHR34595:SF2">
    <property type="entry name" value="BLR2978 PROTEIN"/>
    <property type="match status" value="1"/>
</dbReference>
<evidence type="ECO:0000313" key="3">
    <source>
        <dbReference type="EMBL" id="RZT90430.1"/>
    </source>
</evidence>
<dbReference type="SUPFAM" id="SSF56059">
    <property type="entry name" value="Glutathione synthetase ATP-binding domain-like"/>
    <property type="match status" value="1"/>
</dbReference>
<comment type="caution">
    <text evidence="3">The sequence shown here is derived from an EMBL/GenBank/DDBJ whole genome shotgun (WGS) entry which is preliminary data.</text>
</comment>
<evidence type="ECO:0000259" key="1">
    <source>
        <dbReference type="Pfam" id="PF04168"/>
    </source>
</evidence>
<reference evidence="3 4" key="1">
    <citation type="submission" date="2019-02" db="EMBL/GenBank/DDBJ databases">
        <title>Genomic Encyclopedia of Type Strains, Phase IV (KMG-IV): sequencing the most valuable type-strain genomes for metagenomic binning, comparative biology and taxonomic classification.</title>
        <authorList>
            <person name="Goeker M."/>
        </authorList>
    </citation>
    <scope>NUCLEOTIDE SEQUENCE [LARGE SCALE GENOMIC DNA]</scope>
    <source>
        <strain evidence="3 4">DSM 21223</strain>
    </source>
</reference>
<protein>
    <submittedName>
        <fullName evidence="3">Circularly permuted ATP-grasp superfamily protein</fullName>
    </submittedName>
</protein>
<sequence>MARTLLSIYPDSAGRYDEMLAAGGAVRPHWQAFFSHLDAASPEQMRARLAFVQRRIQENGVTYNVYADPKGTDRPWELDPLPLIIPADEWRQLAAAVAQRATLLNAVLADLYGPQDLLASGLLPPALVYGHGGFLWPCRQVRQPGDTFLHFYAVDLARSPDGRWWAIADRTQAPSGAGYSLENRLIVSRVFPDLFRDLKVEHLAGFFRSVQESLAHYAPDSGEGGEPPLIVLLTPGPYNETYFEHAYLARYLGFPLVEGPDLTVRGETVFLKTLTGLKRVHAILRRQDDDFCDPLELRGDSALGVPGLLQAVRAGRVLVANALGSGVVESGALPGFLPAICERLLGEPLQMPSVATWWCGEAPALKYTSEHLDQLVIKAAFPGRRFDPIFGADLKGAQREQLLARLQAEPQAYVAQELVQLSQAPTWSRSHERRLLARPAGLRVYAVATPQGYRVMPGGLARVAGGAGARVISMQRGGASKDAWVLSDEPVSTFSLLKPSIGARDVVRGGRSLSSRVVENLFWLGRYSERCDHTSRFLRVALTRLIDAGGEPGPELFAALAVGEAMGLLPPRDEAGEQAAARPPALPPTLAERLTRAVFDDAWDTGLAAGLKRLQWSATQVRERLSMDHWHAINRLNHDMQASKESRPEPGETLACLDQALLSCASLAGFTMDNMTRDDGWRFHVVGRRLERLHFLASAIAGFLALEGKDRSQGQGGLEWLLELADSTITYRSRYLSQPELLPVIDLLVLDEDNPHSVAFQAQVVGRYLGRLQQSLGGGAGEAGAPFTDDLELLLARLRSVDLSRFQGDVCGDCIGCNACEDLAAVLWALAAAVRELSDRLAMRYFTHVGDVSHQTVAA</sequence>
<dbReference type="InterPro" id="IPR051680">
    <property type="entry name" value="ATP-dep_Glu-Cys_Ligase-2"/>
</dbReference>
<name>A0ABY0IU63_9RHOO</name>
<feature type="domain" description="Circularly permuted ATP-grasp type 2" evidence="2">
    <location>
        <begin position="82"/>
        <end position="464"/>
    </location>
</feature>
<dbReference type="RefSeq" id="WP_130458868.1">
    <property type="nucleotide sequence ID" value="NZ_SHKM01000001.1"/>
</dbReference>
<dbReference type="Gene3D" id="3.30.1490.270">
    <property type="match status" value="1"/>
</dbReference>
<dbReference type="PANTHER" id="PTHR34595">
    <property type="entry name" value="BLR5612 PROTEIN"/>
    <property type="match status" value="1"/>
</dbReference>
<dbReference type="Proteomes" id="UP000292136">
    <property type="component" value="Unassembled WGS sequence"/>
</dbReference>
<accession>A0ABY0IU63</accession>
<dbReference type="InterPro" id="IPR007296">
    <property type="entry name" value="DUF403"/>
</dbReference>
<dbReference type="Pfam" id="PF14403">
    <property type="entry name" value="CP_ATPgrasp_2"/>
    <property type="match status" value="1"/>
</dbReference>
<dbReference type="Gene3D" id="3.40.50.11290">
    <property type="match status" value="1"/>
</dbReference>
<evidence type="ECO:0000313" key="4">
    <source>
        <dbReference type="Proteomes" id="UP000292136"/>
    </source>
</evidence>
<proteinExistence type="predicted"/>
<dbReference type="InterPro" id="IPR025841">
    <property type="entry name" value="CP_ATPgrasp_2"/>
</dbReference>
<keyword evidence="4" id="KW-1185">Reference proteome</keyword>
<organism evidence="3 4">
    <name type="scientific">Azospira oryzae</name>
    <dbReference type="NCBI Taxonomy" id="146939"/>
    <lineage>
        <taxon>Bacteria</taxon>
        <taxon>Pseudomonadati</taxon>
        <taxon>Pseudomonadota</taxon>
        <taxon>Betaproteobacteria</taxon>
        <taxon>Rhodocyclales</taxon>
        <taxon>Rhodocyclaceae</taxon>
        <taxon>Azospira</taxon>
    </lineage>
</organism>